<feature type="domain" description="NAD-dependent epimerase/dehydratase" evidence="1">
    <location>
        <begin position="3"/>
        <end position="186"/>
    </location>
</feature>
<reference evidence="3 4" key="1">
    <citation type="submission" date="2019-10" db="EMBL/GenBank/DDBJ databases">
        <title>The Genome Sequence of Clostridium tarantellae Isolated from Fish Brain.</title>
        <authorList>
            <person name="Bano L."/>
            <person name="Kiel M."/>
            <person name="Sales G."/>
            <person name="Doxey A.C."/>
            <person name="Mansfield M.J."/>
            <person name="Schiavone M."/>
            <person name="Rossetto O."/>
            <person name="Pirazzini M."/>
            <person name="Dobrindt U."/>
            <person name="Montecucco C."/>
        </authorList>
    </citation>
    <scope>NUCLEOTIDE SEQUENCE [LARGE SCALE GENOMIC DNA]</scope>
    <source>
        <strain evidence="3 4">DSM 3997</strain>
    </source>
</reference>
<dbReference type="InterPro" id="IPR001509">
    <property type="entry name" value="Epimerase_deHydtase"/>
</dbReference>
<dbReference type="InterPro" id="IPR036291">
    <property type="entry name" value="NAD(P)-bd_dom_sf"/>
</dbReference>
<evidence type="ECO:0000313" key="4">
    <source>
        <dbReference type="Proteomes" id="UP000430345"/>
    </source>
</evidence>
<dbReference type="SUPFAM" id="SSF51735">
    <property type="entry name" value="NAD(P)-binding Rossmann-fold domains"/>
    <property type="match status" value="1"/>
</dbReference>
<dbReference type="InterPro" id="IPR011051">
    <property type="entry name" value="RmlC_Cupin_sf"/>
</dbReference>
<accession>A0A6I1MPR0</accession>
<dbReference type="InterPro" id="IPR050177">
    <property type="entry name" value="Lipid_A_modif_metabolic_enz"/>
</dbReference>
<dbReference type="Pfam" id="PF01370">
    <property type="entry name" value="Epimerase"/>
    <property type="match status" value="1"/>
</dbReference>
<dbReference type="SUPFAM" id="SSF51182">
    <property type="entry name" value="RmlC-like cupins"/>
    <property type="match status" value="1"/>
</dbReference>
<dbReference type="OrthoDB" id="9801056at2"/>
<comment type="caution">
    <text evidence="3">The sequence shown here is derived from an EMBL/GenBank/DDBJ whole genome shotgun (WGS) entry which is preliminary data.</text>
</comment>
<dbReference type="Pfam" id="PF14667">
    <property type="entry name" value="Polysacc_synt_C"/>
    <property type="match status" value="1"/>
</dbReference>
<dbReference type="GO" id="GO:0006096">
    <property type="term" value="P:glycolytic process"/>
    <property type="evidence" value="ECO:0007669"/>
    <property type="project" value="UniProtKB-UniPathway"/>
</dbReference>
<protein>
    <submittedName>
        <fullName evidence="3">NAD-dependent epimerase/dehydratase family protein</fullName>
    </submittedName>
</protein>
<keyword evidence="4" id="KW-1185">Reference proteome</keyword>
<dbReference type="Proteomes" id="UP000430345">
    <property type="component" value="Unassembled WGS sequence"/>
</dbReference>
<name>A0A6I1MPR0_9CLOT</name>
<dbReference type="UniPathway" id="UPA00109">
    <property type="reaction ID" value="UER00181"/>
</dbReference>
<gene>
    <name evidence="3" type="ORF">GBZ86_13715</name>
</gene>
<feature type="domain" description="Capsular polysaccharide assembling protein CapF C-terminal" evidence="2">
    <location>
        <begin position="255"/>
        <end position="364"/>
    </location>
</feature>
<dbReference type="Gene3D" id="2.60.120.10">
    <property type="entry name" value="Jelly Rolls"/>
    <property type="match status" value="1"/>
</dbReference>
<dbReference type="AlphaFoldDB" id="A0A6I1MPR0"/>
<evidence type="ECO:0000313" key="3">
    <source>
        <dbReference type="EMBL" id="MPQ44793.1"/>
    </source>
</evidence>
<organism evidence="3 4">
    <name type="scientific">Clostridium tarantellae</name>
    <dbReference type="NCBI Taxonomy" id="39493"/>
    <lineage>
        <taxon>Bacteria</taxon>
        <taxon>Bacillati</taxon>
        <taxon>Bacillota</taxon>
        <taxon>Clostridia</taxon>
        <taxon>Eubacteriales</taxon>
        <taxon>Clostridiaceae</taxon>
        <taxon>Clostridium</taxon>
    </lineage>
</organism>
<dbReference type="InterPro" id="IPR014710">
    <property type="entry name" value="RmlC-like_jellyroll"/>
</dbReference>
<dbReference type="RefSeq" id="WP_152891568.1">
    <property type="nucleotide sequence ID" value="NZ_WHJC01000318.1"/>
</dbReference>
<evidence type="ECO:0000259" key="1">
    <source>
        <dbReference type="Pfam" id="PF01370"/>
    </source>
</evidence>
<dbReference type="PANTHER" id="PTHR43245:SF55">
    <property type="entry name" value="NAD(P)-BINDING DOMAIN-CONTAINING PROTEIN"/>
    <property type="match status" value="1"/>
</dbReference>
<dbReference type="EMBL" id="WHJC01000318">
    <property type="protein sequence ID" value="MPQ44793.1"/>
    <property type="molecule type" value="Genomic_DNA"/>
</dbReference>
<sequence length="368" mass="42254">MKVLVTGSNGFIGKNLVVKLKEKNNHQVISIDKESSKEELKKAVLESEFIFHLAGVNRTVNVKDFFSENSSLTQYITEILKVANKKTPILITSSIQAELENDYGKSKRLAEEALIEYRGNTGANVFIYRLPNVFGKWCKPNYNSVVATFCYNISRNKEIFISDVNKELTLVYIDDVVRCFIEAMETKNILSGFNRIDREYKVTLGNLADKIKTFKNIGSTKVMINLSDEFTKVLYSTYLSYLKEDLFLYNLEKKEDDRGWLAEIIKSKEFGQIFISKTKPGVTRGNHYHHTKVEKFIVLQGIAHINLRHILKGDIISYKVNEKDLSVIDIPPGYTHSITNVGEEELIVLFWANEIFNKDKPDTFFDKV</sequence>
<proteinExistence type="predicted"/>
<dbReference type="InterPro" id="IPR029303">
    <property type="entry name" value="CapF_C"/>
</dbReference>
<dbReference type="PANTHER" id="PTHR43245">
    <property type="entry name" value="BIFUNCTIONAL POLYMYXIN RESISTANCE PROTEIN ARNA"/>
    <property type="match status" value="1"/>
</dbReference>
<dbReference type="Gene3D" id="3.40.50.720">
    <property type="entry name" value="NAD(P)-binding Rossmann-like Domain"/>
    <property type="match status" value="1"/>
</dbReference>
<dbReference type="CDD" id="cd07007">
    <property type="entry name" value="cupin_CapF-like_C"/>
    <property type="match status" value="1"/>
</dbReference>
<evidence type="ECO:0000259" key="2">
    <source>
        <dbReference type="Pfam" id="PF14667"/>
    </source>
</evidence>